<protein>
    <submittedName>
        <fullName evidence="2">Chromate reductase</fullName>
    </submittedName>
</protein>
<proteinExistence type="predicted"/>
<dbReference type="GO" id="GO:0016491">
    <property type="term" value="F:oxidoreductase activity"/>
    <property type="evidence" value="ECO:0007669"/>
    <property type="project" value="InterPro"/>
</dbReference>
<dbReference type="PANTHER" id="PTHR30543:SF21">
    <property type="entry name" value="NAD(P)H-DEPENDENT FMN REDUCTASE LOT6"/>
    <property type="match status" value="1"/>
</dbReference>
<dbReference type="SUPFAM" id="SSF52218">
    <property type="entry name" value="Flavoproteins"/>
    <property type="match status" value="1"/>
</dbReference>
<dbReference type="AlphaFoldDB" id="A0A326UKV3"/>
<dbReference type="GO" id="GO:0005829">
    <property type="term" value="C:cytosol"/>
    <property type="evidence" value="ECO:0007669"/>
    <property type="project" value="TreeGrafter"/>
</dbReference>
<evidence type="ECO:0000313" key="2">
    <source>
        <dbReference type="EMBL" id="PZW33003.1"/>
    </source>
</evidence>
<dbReference type="Gene3D" id="3.40.50.360">
    <property type="match status" value="1"/>
</dbReference>
<dbReference type="InterPro" id="IPR005025">
    <property type="entry name" value="FMN_Rdtase-like_dom"/>
</dbReference>
<dbReference type="EMBL" id="QKUF01000003">
    <property type="protein sequence ID" value="PZW33003.1"/>
    <property type="molecule type" value="Genomic_DNA"/>
</dbReference>
<dbReference type="InterPro" id="IPR029039">
    <property type="entry name" value="Flavoprotein-like_sf"/>
</dbReference>
<comment type="caution">
    <text evidence="2">The sequence shown here is derived from an EMBL/GenBank/DDBJ whole genome shotgun (WGS) entry which is preliminary data.</text>
</comment>
<dbReference type="InterPro" id="IPR050712">
    <property type="entry name" value="NAD(P)H-dep_reductase"/>
</dbReference>
<feature type="domain" description="NADPH-dependent FMN reductase-like" evidence="1">
    <location>
        <begin position="4"/>
        <end position="144"/>
    </location>
</feature>
<dbReference type="PANTHER" id="PTHR30543">
    <property type="entry name" value="CHROMATE REDUCTASE"/>
    <property type="match status" value="1"/>
</dbReference>
<gene>
    <name evidence="2" type="ORF">EI42_01551</name>
</gene>
<dbReference type="RefSeq" id="WP_170142439.1">
    <property type="nucleotide sequence ID" value="NZ_BIFX01000001.1"/>
</dbReference>
<dbReference type="GO" id="GO:0010181">
    <property type="term" value="F:FMN binding"/>
    <property type="evidence" value="ECO:0007669"/>
    <property type="project" value="TreeGrafter"/>
</dbReference>
<evidence type="ECO:0000259" key="1">
    <source>
        <dbReference type="Pfam" id="PF03358"/>
    </source>
</evidence>
<dbReference type="Pfam" id="PF03358">
    <property type="entry name" value="FMN_red"/>
    <property type="match status" value="1"/>
</dbReference>
<name>A0A326UKV3_THEHA</name>
<keyword evidence="3" id="KW-1185">Reference proteome</keyword>
<dbReference type="Proteomes" id="UP000248806">
    <property type="component" value="Unassembled WGS sequence"/>
</dbReference>
<reference evidence="2 3" key="1">
    <citation type="submission" date="2018-06" db="EMBL/GenBank/DDBJ databases">
        <title>Genomic Encyclopedia of Archaeal and Bacterial Type Strains, Phase II (KMG-II): from individual species to whole genera.</title>
        <authorList>
            <person name="Goeker M."/>
        </authorList>
    </citation>
    <scope>NUCLEOTIDE SEQUENCE [LARGE SCALE GENOMIC DNA]</scope>
    <source>
        <strain evidence="2 3">ATCC BAA-1881</strain>
    </source>
</reference>
<evidence type="ECO:0000313" key="3">
    <source>
        <dbReference type="Proteomes" id="UP000248806"/>
    </source>
</evidence>
<organism evidence="2 3">
    <name type="scientific">Thermosporothrix hazakensis</name>
    <dbReference type="NCBI Taxonomy" id="644383"/>
    <lineage>
        <taxon>Bacteria</taxon>
        <taxon>Bacillati</taxon>
        <taxon>Chloroflexota</taxon>
        <taxon>Ktedonobacteria</taxon>
        <taxon>Ktedonobacterales</taxon>
        <taxon>Thermosporotrichaceae</taxon>
        <taxon>Thermosporothrix</taxon>
    </lineage>
</organism>
<accession>A0A326UKV3</accession>
<sequence length="188" mass="20863">MTIHIVGFTGSIRKGSFNRATLETARELLPSDVELEIISIGDLPLFNQDLETNLPEPVVQFREKIRNADGLLISSPEHNHSMPAALKNALDWSSRPVNNPIMRGKPTAVMAGGANTGAVRAMEHVRQVLLHLEVNLVNKPEVLFFNIWNLVNEEGKITDPTTLQFMNTMLQNLVALIRQTKADLALAH</sequence>